<dbReference type="Gene3D" id="3.40.50.620">
    <property type="entry name" value="HUPs"/>
    <property type="match status" value="1"/>
</dbReference>
<dbReference type="SUPFAM" id="SSF52374">
    <property type="entry name" value="Nucleotidylyl transferase"/>
    <property type="match status" value="1"/>
</dbReference>
<protein>
    <recommendedName>
        <fullName evidence="1">Cytidyltransferase-like domain-containing protein</fullName>
    </recommendedName>
</protein>
<dbReference type="PANTHER" id="PTHR10695">
    <property type="entry name" value="DEPHOSPHO-COA KINASE-RELATED"/>
    <property type="match status" value="1"/>
</dbReference>
<dbReference type="EMBL" id="JASJQH010007523">
    <property type="protein sequence ID" value="KAK9707871.1"/>
    <property type="molecule type" value="Genomic_DNA"/>
</dbReference>
<reference evidence="2 3" key="1">
    <citation type="submission" date="2023-04" db="EMBL/GenBank/DDBJ databases">
        <title>Genome of Basidiobolus ranarum AG-B5.</title>
        <authorList>
            <person name="Stajich J.E."/>
            <person name="Carter-House D."/>
            <person name="Gryganskyi A."/>
        </authorList>
    </citation>
    <scope>NUCLEOTIDE SEQUENCE [LARGE SCALE GENOMIC DNA]</scope>
    <source>
        <strain evidence="2 3">AG-B5</strain>
    </source>
</reference>
<evidence type="ECO:0000313" key="2">
    <source>
        <dbReference type="EMBL" id="KAK9707871.1"/>
    </source>
</evidence>
<dbReference type="CDD" id="cd02164">
    <property type="entry name" value="PPAT_CoAS"/>
    <property type="match status" value="1"/>
</dbReference>
<dbReference type="Proteomes" id="UP001479436">
    <property type="component" value="Unassembled WGS sequence"/>
</dbReference>
<dbReference type="InterPro" id="IPR004821">
    <property type="entry name" value="Cyt_trans-like"/>
</dbReference>
<name>A0ABR2VWF8_9FUNG</name>
<proteinExistence type="predicted"/>
<keyword evidence="3" id="KW-1185">Reference proteome</keyword>
<sequence length="378" mass="43018">MSISPYRRSYIWRTHSSSLRTFDVRVKSIPLVFMENIDRARMSKNVLLYLPLEKLTSITVSSLNLIHSTVQHSTRSLTILVDCPDILTHEKLPIVVWEEVQELLSTIYVKATKAAQEAKRPLLDVDVLFKDWCGYNFALDKEREYTCWVSLSKHEQSLASFNSQRENAGLNPIPVYIIPEEKVGVEKLPVGENLQENIVGTTRISNTDKYYPNVAVGGTFDHLHAGHKILLTMSAWLTGVRLICGVTGAEMLTKKKYAHLVQPLETRIKETQRFLNRIRLGLVYEVVPIHDTCGPTSEDPDIQAIVVSKETLPGAYEINKQRSSRSYEELDIKVIEVISNSSKALAEDELKHLKLSSTQIREYLELHPDIKESLYSDL</sequence>
<dbReference type="InterPro" id="IPR014729">
    <property type="entry name" value="Rossmann-like_a/b/a_fold"/>
</dbReference>
<evidence type="ECO:0000259" key="1">
    <source>
        <dbReference type="Pfam" id="PF01467"/>
    </source>
</evidence>
<gene>
    <name evidence="2" type="ORF">K7432_009934</name>
</gene>
<comment type="caution">
    <text evidence="2">The sequence shown here is derived from an EMBL/GenBank/DDBJ whole genome shotgun (WGS) entry which is preliminary data.</text>
</comment>
<organism evidence="2 3">
    <name type="scientific">Basidiobolus ranarum</name>
    <dbReference type="NCBI Taxonomy" id="34480"/>
    <lineage>
        <taxon>Eukaryota</taxon>
        <taxon>Fungi</taxon>
        <taxon>Fungi incertae sedis</taxon>
        <taxon>Zoopagomycota</taxon>
        <taxon>Entomophthoromycotina</taxon>
        <taxon>Basidiobolomycetes</taxon>
        <taxon>Basidiobolales</taxon>
        <taxon>Basidiobolaceae</taxon>
        <taxon>Basidiobolus</taxon>
    </lineage>
</organism>
<evidence type="ECO:0000313" key="3">
    <source>
        <dbReference type="Proteomes" id="UP001479436"/>
    </source>
</evidence>
<dbReference type="Pfam" id="PF01467">
    <property type="entry name" value="CTP_transf_like"/>
    <property type="match status" value="1"/>
</dbReference>
<dbReference type="PANTHER" id="PTHR10695:SF46">
    <property type="entry name" value="BIFUNCTIONAL COENZYME A SYNTHASE-RELATED"/>
    <property type="match status" value="1"/>
</dbReference>
<dbReference type="NCBIfam" id="NF001985">
    <property type="entry name" value="PRK00777.1"/>
    <property type="match status" value="1"/>
</dbReference>
<accession>A0ABR2VWF8</accession>
<feature type="domain" description="Cytidyltransferase-like" evidence="1">
    <location>
        <begin position="216"/>
        <end position="362"/>
    </location>
</feature>